<comment type="caution">
    <text evidence="1">The sequence shown here is derived from an EMBL/GenBank/DDBJ whole genome shotgun (WGS) entry which is preliminary data.</text>
</comment>
<dbReference type="InterPro" id="IPR010412">
    <property type="entry name" value="DUF1007"/>
</dbReference>
<sequence length="256" mass="28189">MQMSFLKQGLLYVHYMTLRAAWTTPAPLQAKANASSRLRSSGRPSTTSLLVLVRWLHRWLHCYLLPACCALALAALPATAQAHPHVWINYSMVAQTQGTVLVAMQQTWIFSKGFPFSLVGDFSHMPKSGPLNADYTATFKAQAFSLLKSSDYFTHVFVDGKAVALGEARNFSVSIEQGHVVYRFLLPLVKPVDFKRERVTLGVWDETYFVDFESAAQPVVTLSAGSPGSCKGAAFEDRDHPIFGGSVIPQASRLSC</sequence>
<dbReference type="OrthoDB" id="1679673at2"/>
<dbReference type="Proteomes" id="UP000214720">
    <property type="component" value="Unassembled WGS sequence"/>
</dbReference>
<accession>A0A226WWN9</accession>
<dbReference type="RefSeq" id="WP_089163572.1">
    <property type="nucleotide sequence ID" value="NZ_MTHB01000197.1"/>
</dbReference>
<protein>
    <submittedName>
        <fullName evidence="1">ABC-type uncharacterized transport system, periplasmic component</fullName>
    </submittedName>
</protein>
<gene>
    <name evidence="1" type="ORF">BSU04_29150</name>
</gene>
<proteinExistence type="predicted"/>
<organism evidence="1 2">
    <name type="scientific">Caballeronia sordidicola</name>
    <name type="common">Burkholderia sordidicola</name>
    <dbReference type="NCBI Taxonomy" id="196367"/>
    <lineage>
        <taxon>Bacteria</taxon>
        <taxon>Pseudomonadati</taxon>
        <taxon>Pseudomonadota</taxon>
        <taxon>Betaproteobacteria</taxon>
        <taxon>Burkholderiales</taxon>
        <taxon>Burkholderiaceae</taxon>
        <taxon>Caballeronia</taxon>
    </lineage>
</organism>
<reference evidence="2" key="1">
    <citation type="submission" date="2017-01" db="EMBL/GenBank/DDBJ databases">
        <title>Genome Analysis of Deinococcus marmoris KOPRI26562.</title>
        <authorList>
            <person name="Kim J.H."/>
            <person name="Oh H.-M."/>
        </authorList>
    </citation>
    <scope>NUCLEOTIDE SEQUENCE [LARGE SCALE GENOMIC DNA]</scope>
    <source>
        <strain evidence="2">PAMC 26633</strain>
    </source>
</reference>
<dbReference type="AlphaFoldDB" id="A0A226WWN9"/>
<name>A0A226WWN9_CABSO</name>
<evidence type="ECO:0000313" key="2">
    <source>
        <dbReference type="Proteomes" id="UP000214720"/>
    </source>
</evidence>
<evidence type="ECO:0000313" key="1">
    <source>
        <dbReference type="EMBL" id="OXC74988.1"/>
    </source>
</evidence>
<dbReference type="Pfam" id="PF06226">
    <property type="entry name" value="DUF1007"/>
    <property type="match status" value="1"/>
</dbReference>
<dbReference type="EMBL" id="MTHB01000197">
    <property type="protein sequence ID" value="OXC74988.1"/>
    <property type="molecule type" value="Genomic_DNA"/>
</dbReference>